<dbReference type="GO" id="GO:0005886">
    <property type="term" value="C:plasma membrane"/>
    <property type="evidence" value="ECO:0007669"/>
    <property type="project" value="UniProtKB-SubCell"/>
</dbReference>
<comment type="subcellular location">
    <subcellularLocation>
        <location evidence="1">Cell membrane</location>
        <topology evidence="1">Multi-pass membrane protein</topology>
    </subcellularLocation>
</comment>
<comment type="similarity">
    <text evidence="6">Belongs to the ABC-4 integral membrane protein family.</text>
</comment>
<evidence type="ECO:0000313" key="8">
    <source>
        <dbReference type="EMBL" id="BCJ94234.1"/>
    </source>
</evidence>
<evidence type="ECO:0000256" key="3">
    <source>
        <dbReference type="ARBA" id="ARBA00022692"/>
    </source>
</evidence>
<dbReference type="Pfam" id="PF02687">
    <property type="entry name" value="FtsX"/>
    <property type="match status" value="2"/>
</dbReference>
<keyword evidence="3" id="KW-0812">Transmembrane</keyword>
<keyword evidence="2" id="KW-1003">Cell membrane</keyword>
<dbReference type="KEGG" id="acel:acsn021_18030"/>
<dbReference type="EMBL" id="AP023367">
    <property type="protein sequence ID" value="BCJ94234.1"/>
    <property type="molecule type" value="Genomic_DNA"/>
</dbReference>
<dbReference type="InterPro" id="IPR050250">
    <property type="entry name" value="Macrolide_Exporter_MacB"/>
</dbReference>
<evidence type="ECO:0000256" key="1">
    <source>
        <dbReference type="ARBA" id="ARBA00004651"/>
    </source>
</evidence>
<organism evidence="8 9">
    <name type="scientific">Anaerocolumna cellulosilytica</name>
    <dbReference type="NCBI Taxonomy" id="433286"/>
    <lineage>
        <taxon>Bacteria</taxon>
        <taxon>Bacillati</taxon>
        <taxon>Bacillota</taxon>
        <taxon>Clostridia</taxon>
        <taxon>Lachnospirales</taxon>
        <taxon>Lachnospiraceae</taxon>
        <taxon>Anaerocolumna</taxon>
    </lineage>
</organism>
<dbReference type="Proteomes" id="UP000515561">
    <property type="component" value="Chromosome"/>
</dbReference>
<dbReference type="AlphaFoldDB" id="A0A6S6QUC2"/>
<feature type="domain" description="ABC3 transporter permease C-terminal" evidence="7">
    <location>
        <begin position="268"/>
        <end position="386"/>
    </location>
</feature>
<sequence length="845" mass="93485">MPMVTLRLSLANLKKRKSAAVTLIVFILLATTLLNIGITFMSKTERIFEQKEEELNGAQFIAMSNVNTYKKDLEEFVFSDNRIAIAEKEEVIYMPTTKNNRNSLELAAVFFNLDASRKIAPLIPIEKASDISEDEAIYVPLMLKSYNLSVGDTYDITYKGKTYSFVVAGFFESTYFSTSSSGYLKYFIPKEGYERLFSEIGRAVFLSARFKGTEEGIDRVSEEFTQEFSDMANLLSVSEKAVISYLSSASMKSAFMSFISVGAVILIAFSLVICVIIMSVIYNRVVESIDESMQNIGVLGAIGYTTKQIMTSIVLEYLLVCMIGYIGGVLLTYAIDPVLSNYLSFTGIILTAGMHLAEDVLCLCIMLCSIGITAFLGTMRITKLPPVKALHKVGSTHRFKKNMCPLHKGIGSIHVRLGMKTIFTNLKSNLSFSLIVAGGMFAIGLSMVTYLNFAVDTSALFKMSGFEMSDLQVSVTSHTDVRELAAELSAMEGVRKTNLSGLTTAKLESNDVDVIVSDNFEAMETLSTYDGTLPHFDNEIAITGVMSKTFQKEIGDTIMVTSAGRTSQYYVTGIFQTSNNNGNMCILPLDALKKLRPQYDIEQIDIYLKEDMDKELFKEKLRKNYKVAVNDVELLSLEDNNSNENAKYTKAAIIAEQKISKLLADYGVNSVSYSVLLDGNIILSGDSSAYKIDEIKDLKDYTSGQLDTLGSILSGLVTVIVVITFLVIGGILSITIKSLIRKKREEYGIYKAMGYTTKDLIKQLSINFMLTSFLGSAVGSLATILFSNTILQLLFVHIGFTRLTLTVNIGAVLILNGFMMIFIYVMALTKAYKIKTITAYDLLTE</sequence>
<evidence type="ECO:0000256" key="5">
    <source>
        <dbReference type="ARBA" id="ARBA00023136"/>
    </source>
</evidence>
<dbReference type="InterPro" id="IPR003838">
    <property type="entry name" value="ABC3_permease_C"/>
</dbReference>
<gene>
    <name evidence="8" type="ORF">acsn021_18030</name>
</gene>
<evidence type="ECO:0000256" key="6">
    <source>
        <dbReference type="ARBA" id="ARBA00038076"/>
    </source>
</evidence>
<dbReference type="PANTHER" id="PTHR30572">
    <property type="entry name" value="MEMBRANE COMPONENT OF TRANSPORTER-RELATED"/>
    <property type="match status" value="1"/>
</dbReference>
<keyword evidence="4" id="KW-1133">Transmembrane helix</keyword>
<evidence type="ECO:0000259" key="7">
    <source>
        <dbReference type="Pfam" id="PF02687"/>
    </source>
</evidence>
<reference evidence="8 9" key="1">
    <citation type="journal article" date="2016" name="Int. J. Syst. Evol. Microbiol.">
        <title>Descriptions of Anaerotaenia torta gen. nov., sp. nov. and Anaerocolumna cellulosilytica gen. nov., sp. nov. isolated from a methanogenic reactor of cattle waste.</title>
        <authorList>
            <person name="Uek A."/>
            <person name="Ohtaki Y."/>
            <person name="Kaku N."/>
            <person name="Ueki K."/>
        </authorList>
    </citation>
    <scope>NUCLEOTIDE SEQUENCE [LARGE SCALE GENOMIC DNA]</scope>
    <source>
        <strain evidence="8 9">SN021</strain>
    </source>
</reference>
<feature type="domain" description="ABC3 transporter permease C-terminal" evidence="7">
    <location>
        <begin position="719"/>
        <end position="836"/>
    </location>
</feature>
<evidence type="ECO:0000256" key="2">
    <source>
        <dbReference type="ARBA" id="ARBA00022475"/>
    </source>
</evidence>
<keyword evidence="9" id="KW-1185">Reference proteome</keyword>
<name>A0A6S6QUC2_9FIRM</name>
<accession>A0A6S6QUC2</accession>
<dbReference type="GO" id="GO:0022857">
    <property type="term" value="F:transmembrane transporter activity"/>
    <property type="evidence" value="ECO:0007669"/>
    <property type="project" value="TreeGrafter"/>
</dbReference>
<protein>
    <recommendedName>
        <fullName evidence="7">ABC3 transporter permease C-terminal domain-containing protein</fullName>
    </recommendedName>
</protein>
<evidence type="ECO:0000256" key="4">
    <source>
        <dbReference type="ARBA" id="ARBA00022989"/>
    </source>
</evidence>
<proteinExistence type="inferred from homology"/>
<dbReference type="PANTHER" id="PTHR30572:SF4">
    <property type="entry name" value="ABC TRANSPORTER PERMEASE YTRF"/>
    <property type="match status" value="1"/>
</dbReference>
<evidence type="ECO:0000313" key="9">
    <source>
        <dbReference type="Proteomes" id="UP000515561"/>
    </source>
</evidence>
<keyword evidence="5" id="KW-0472">Membrane</keyword>